<keyword evidence="4 8" id="KW-0808">Transferase</keyword>
<keyword evidence="10" id="KW-1185">Reference proteome</keyword>
<name>A0A1Y1HTD3_KLENI</name>
<dbReference type="PANTHER" id="PTHR21461:SF12">
    <property type="entry name" value="GALACTAN BETA-1,4-GALACTOSYLTRANSFERASE GALS2"/>
    <property type="match status" value="1"/>
</dbReference>
<dbReference type="Pfam" id="PF01697">
    <property type="entry name" value="Glyco_transf_92"/>
    <property type="match status" value="1"/>
</dbReference>
<comment type="subcellular location">
    <subcellularLocation>
        <location evidence="1">Membrane</location>
        <topology evidence="1">Single-pass membrane protein</topology>
    </subcellularLocation>
</comment>
<evidence type="ECO:0000256" key="5">
    <source>
        <dbReference type="ARBA" id="ARBA00022692"/>
    </source>
</evidence>
<keyword evidence="3 8" id="KW-0328">Glycosyltransferase</keyword>
<dbReference type="GO" id="GO:0016020">
    <property type="term" value="C:membrane"/>
    <property type="evidence" value="ECO:0007669"/>
    <property type="project" value="UniProtKB-SubCell"/>
</dbReference>
<evidence type="ECO:0000313" key="10">
    <source>
        <dbReference type="Proteomes" id="UP000054558"/>
    </source>
</evidence>
<evidence type="ECO:0000256" key="6">
    <source>
        <dbReference type="ARBA" id="ARBA00022989"/>
    </source>
</evidence>
<evidence type="ECO:0000256" key="3">
    <source>
        <dbReference type="ARBA" id="ARBA00022676"/>
    </source>
</evidence>
<dbReference type="EMBL" id="DF237042">
    <property type="protein sequence ID" value="GAQ81885.1"/>
    <property type="molecule type" value="Genomic_DNA"/>
</dbReference>
<keyword evidence="7" id="KW-0472">Membrane</keyword>
<evidence type="ECO:0000256" key="8">
    <source>
        <dbReference type="RuleBase" id="RU366017"/>
    </source>
</evidence>
<dbReference type="AlphaFoldDB" id="A0A1Y1HTD3"/>
<keyword evidence="5" id="KW-0812">Transmembrane</keyword>
<accession>A0A1Y1HTD3</accession>
<dbReference type="InterPro" id="IPR008166">
    <property type="entry name" value="Glyco_transf_92"/>
</dbReference>
<dbReference type="Proteomes" id="UP000054558">
    <property type="component" value="Unassembled WGS sequence"/>
</dbReference>
<dbReference type="GO" id="GO:0016757">
    <property type="term" value="F:glycosyltransferase activity"/>
    <property type="evidence" value="ECO:0007669"/>
    <property type="project" value="UniProtKB-UniRule"/>
</dbReference>
<evidence type="ECO:0000256" key="7">
    <source>
        <dbReference type="ARBA" id="ARBA00023136"/>
    </source>
</evidence>
<evidence type="ECO:0000256" key="2">
    <source>
        <dbReference type="ARBA" id="ARBA00007647"/>
    </source>
</evidence>
<protein>
    <recommendedName>
        <fullName evidence="8">Glycosyltransferase family 92 protein</fullName>
        <ecNumber evidence="8">2.4.1.-</ecNumber>
    </recommendedName>
</protein>
<evidence type="ECO:0000313" key="9">
    <source>
        <dbReference type="EMBL" id="GAQ81885.1"/>
    </source>
</evidence>
<organism evidence="9 10">
    <name type="scientific">Klebsormidium nitens</name>
    <name type="common">Green alga</name>
    <name type="synonym">Ulothrix nitens</name>
    <dbReference type="NCBI Taxonomy" id="105231"/>
    <lineage>
        <taxon>Eukaryota</taxon>
        <taxon>Viridiplantae</taxon>
        <taxon>Streptophyta</taxon>
        <taxon>Klebsormidiophyceae</taxon>
        <taxon>Klebsormidiales</taxon>
        <taxon>Klebsormidiaceae</taxon>
        <taxon>Klebsormidium</taxon>
    </lineage>
</organism>
<dbReference type="PANTHER" id="PTHR21461">
    <property type="entry name" value="GLYCOSYLTRANSFERASE FAMILY 92 PROTEIN"/>
    <property type="match status" value="1"/>
</dbReference>
<reference evidence="9 10" key="1">
    <citation type="journal article" date="2014" name="Nat. Commun.">
        <title>Klebsormidium flaccidum genome reveals primary factors for plant terrestrial adaptation.</title>
        <authorList>
            <person name="Hori K."/>
            <person name="Maruyama F."/>
            <person name="Fujisawa T."/>
            <person name="Togashi T."/>
            <person name="Yamamoto N."/>
            <person name="Seo M."/>
            <person name="Sato S."/>
            <person name="Yamada T."/>
            <person name="Mori H."/>
            <person name="Tajima N."/>
            <person name="Moriyama T."/>
            <person name="Ikeuchi M."/>
            <person name="Watanabe M."/>
            <person name="Wada H."/>
            <person name="Kobayashi K."/>
            <person name="Saito M."/>
            <person name="Masuda T."/>
            <person name="Sasaki-Sekimoto Y."/>
            <person name="Mashiguchi K."/>
            <person name="Awai K."/>
            <person name="Shimojima M."/>
            <person name="Masuda S."/>
            <person name="Iwai M."/>
            <person name="Nobusawa T."/>
            <person name="Narise T."/>
            <person name="Kondo S."/>
            <person name="Saito H."/>
            <person name="Sato R."/>
            <person name="Murakawa M."/>
            <person name="Ihara Y."/>
            <person name="Oshima-Yamada Y."/>
            <person name="Ohtaka K."/>
            <person name="Satoh M."/>
            <person name="Sonobe K."/>
            <person name="Ishii M."/>
            <person name="Ohtani R."/>
            <person name="Kanamori-Sato M."/>
            <person name="Honoki R."/>
            <person name="Miyazaki D."/>
            <person name="Mochizuki H."/>
            <person name="Umetsu J."/>
            <person name="Higashi K."/>
            <person name="Shibata D."/>
            <person name="Kamiya Y."/>
            <person name="Sato N."/>
            <person name="Nakamura Y."/>
            <person name="Tabata S."/>
            <person name="Ida S."/>
            <person name="Kurokawa K."/>
            <person name="Ohta H."/>
        </authorList>
    </citation>
    <scope>NUCLEOTIDE SEQUENCE [LARGE SCALE GENOMIC DNA]</scope>
    <source>
        <strain evidence="9 10">NIES-2285</strain>
    </source>
</reference>
<gene>
    <name evidence="9" type="ORF">KFL_000930310</name>
</gene>
<dbReference type="OrthoDB" id="2526284at2759"/>
<comment type="similarity">
    <text evidence="2 8">Belongs to the glycosyltransferase 92 family.</text>
</comment>
<evidence type="ECO:0000256" key="1">
    <source>
        <dbReference type="ARBA" id="ARBA00004167"/>
    </source>
</evidence>
<proteinExistence type="inferred from homology"/>
<keyword evidence="6" id="KW-1133">Transmembrane helix</keyword>
<dbReference type="EC" id="2.4.1.-" evidence="8"/>
<evidence type="ECO:0000256" key="4">
    <source>
        <dbReference type="ARBA" id="ARBA00022679"/>
    </source>
</evidence>
<sequence length="398" mass="46624">MNFLRLPWNEIYGHEMLIFSMAPVKVPVGKGNWILRFQIFLEFYENPERCCPQHARMSNKTWEMDMRLSLEASPQDPKEALLQTSRRILSGSPQSRAAWSRLACSFTYGPDYLSSQFLECPLPTDASAFLDHMTEDDSLKATLEIASKTIVPPSTLSFTLAFERGPLKEKQRFLSACIGPIYGRDHFKPRAWIEHIEFYHRVHGVEHFFIYGRKDVPDDLFKLYPDLVTFRRWFTSTDDETLKNRFGNVYDLYQVYNHCLQTNKHSSKWLMFFDLDDYLIPNMRDCKIEKTLPQILAEKNHCATFVTPEYPFLPAEEEAASDLVIDRCRRKTHKSPQFLKTILQPLLVRLSSCQKGDSAQYLSVLRRVQRKRKQCKLHLADYGCLFTVWCILSYPAHY</sequence>